<dbReference type="RefSeq" id="WP_066202226.1">
    <property type="nucleotide sequence ID" value="NZ_CBCSAS010000009.1"/>
</dbReference>
<dbReference type="GO" id="GO:0016887">
    <property type="term" value="F:ATP hydrolysis activity"/>
    <property type="evidence" value="ECO:0007669"/>
    <property type="project" value="InterPro"/>
</dbReference>
<feature type="region of interest" description="Disordered" evidence="5">
    <location>
        <begin position="224"/>
        <end position="249"/>
    </location>
</feature>
<dbReference type="EMBL" id="JXBB01000034">
    <property type="protein sequence ID" value="OAR03921.1"/>
    <property type="molecule type" value="Genomic_DNA"/>
</dbReference>
<gene>
    <name evidence="7" type="ORF">SA87_03595</name>
</gene>
<protein>
    <recommendedName>
        <fullName evidence="6">ABC transporter domain-containing protein</fullName>
    </recommendedName>
</protein>
<dbReference type="InterPro" id="IPR003439">
    <property type="entry name" value="ABC_transporter-like_ATP-bd"/>
</dbReference>
<keyword evidence="3" id="KW-0547">Nucleotide-binding</keyword>
<feature type="domain" description="ABC transporter" evidence="6">
    <location>
        <begin position="12"/>
        <end position="242"/>
    </location>
</feature>
<dbReference type="PROSITE" id="PS50893">
    <property type="entry name" value="ABC_TRANSPORTER_2"/>
    <property type="match status" value="1"/>
</dbReference>
<comment type="caution">
    <text evidence="7">The sequence shown here is derived from an EMBL/GenBank/DDBJ whole genome shotgun (WGS) entry which is preliminary data.</text>
</comment>
<evidence type="ECO:0000313" key="8">
    <source>
        <dbReference type="Proteomes" id="UP000243024"/>
    </source>
</evidence>
<reference evidence="7 8" key="1">
    <citation type="submission" date="2015-09" db="EMBL/GenBank/DDBJ databases">
        <title>Draft genome sequence of Hydrogenibacillus schlegelii DSM 2000.</title>
        <authorList>
            <person name="Hemp J."/>
        </authorList>
    </citation>
    <scope>NUCLEOTIDE SEQUENCE [LARGE SCALE GENOMIC DNA]</scope>
    <source>
        <strain evidence="7 8">MA 48</strain>
    </source>
</reference>
<organism evidence="7 8">
    <name type="scientific">Hydrogenibacillus schlegelii</name>
    <name type="common">Bacillus schlegelii</name>
    <dbReference type="NCBI Taxonomy" id="1484"/>
    <lineage>
        <taxon>Bacteria</taxon>
        <taxon>Bacillati</taxon>
        <taxon>Bacillota</taxon>
        <taxon>Bacilli</taxon>
        <taxon>Bacillales</taxon>
        <taxon>Bacillales Family X. Incertae Sedis</taxon>
        <taxon>Hydrogenibacillus</taxon>
    </lineage>
</organism>
<dbReference type="STRING" id="1484.SA87_03595"/>
<keyword evidence="4" id="KW-0067">ATP-binding</keyword>
<dbReference type="PANTHER" id="PTHR42734">
    <property type="entry name" value="METAL TRANSPORT SYSTEM ATP-BINDING PROTEIN TM_0124-RELATED"/>
    <property type="match status" value="1"/>
</dbReference>
<proteinExistence type="inferred from homology"/>
<evidence type="ECO:0000256" key="1">
    <source>
        <dbReference type="ARBA" id="ARBA00005417"/>
    </source>
</evidence>
<evidence type="ECO:0000256" key="4">
    <source>
        <dbReference type="ARBA" id="ARBA00022840"/>
    </source>
</evidence>
<evidence type="ECO:0000259" key="6">
    <source>
        <dbReference type="PROSITE" id="PS50893"/>
    </source>
</evidence>
<evidence type="ECO:0000313" key="7">
    <source>
        <dbReference type="EMBL" id="OAR03921.1"/>
    </source>
</evidence>
<dbReference type="OrthoDB" id="9784332at2"/>
<dbReference type="Proteomes" id="UP000243024">
    <property type="component" value="Unassembled WGS sequence"/>
</dbReference>
<dbReference type="GO" id="GO:0005524">
    <property type="term" value="F:ATP binding"/>
    <property type="evidence" value="ECO:0007669"/>
    <property type="project" value="UniProtKB-KW"/>
</dbReference>
<dbReference type="Gene3D" id="3.40.50.300">
    <property type="entry name" value="P-loop containing nucleotide triphosphate hydrolases"/>
    <property type="match status" value="1"/>
</dbReference>
<dbReference type="AlphaFoldDB" id="A0A179IQN7"/>
<comment type="similarity">
    <text evidence="1">Belongs to the ABC transporter superfamily.</text>
</comment>
<dbReference type="InterPro" id="IPR003593">
    <property type="entry name" value="AAA+_ATPase"/>
</dbReference>
<dbReference type="InterPro" id="IPR027417">
    <property type="entry name" value="P-loop_NTPase"/>
</dbReference>
<dbReference type="Pfam" id="PF00005">
    <property type="entry name" value="ABC_tran"/>
    <property type="match status" value="1"/>
</dbReference>
<keyword evidence="2" id="KW-0813">Transport</keyword>
<evidence type="ECO:0000256" key="5">
    <source>
        <dbReference type="SAM" id="MobiDB-lite"/>
    </source>
</evidence>
<keyword evidence="8" id="KW-1185">Reference proteome</keyword>
<dbReference type="InterPro" id="IPR050153">
    <property type="entry name" value="Metal_Ion_Import_ABC"/>
</dbReference>
<dbReference type="SMART" id="SM00382">
    <property type="entry name" value="AAA"/>
    <property type="match status" value="1"/>
</dbReference>
<dbReference type="SUPFAM" id="SSF52540">
    <property type="entry name" value="P-loop containing nucleoside triphosphate hydrolases"/>
    <property type="match status" value="1"/>
</dbReference>
<sequence>MRDEGRTQAAILAVRGIGASVGGRTLFSDLDWALYPGEVWAVVGPNGAGKTTFLALLAGLRRPDAGEVTLRGRPLRRLRREEIARHVAYVPQSPGSGPLSLEEFLALGGLASGLAGAALRRRVEQAAERFGLGGRLKLPVQALSGGERRRAYLARAEVQDAAAYLLDEPAADLDVRAAWEMFGRIRAWAAEGRGVVFVTHDVNAAALVADRVLLFGGRRDAALPVTEPGRPSPAAEAGLPDPAPAPTPAVLHPTALQAEAIEGAFGLRPVPVRHPLANVPQFLYPPIRPGPY</sequence>
<dbReference type="PANTHER" id="PTHR42734:SF17">
    <property type="entry name" value="METAL TRANSPORT SYSTEM ATP-BINDING PROTEIN TM_0124-RELATED"/>
    <property type="match status" value="1"/>
</dbReference>
<accession>A0A179IQN7</accession>
<evidence type="ECO:0000256" key="3">
    <source>
        <dbReference type="ARBA" id="ARBA00022741"/>
    </source>
</evidence>
<name>A0A179IQN7_HYDSH</name>
<evidence type="ECO:0000256" key="2">
    <source>
        <dbReference type="ARBA" id="ARBA00022448"/>
    </source>
</evidence>